<organism evidence="11">
    <name type="scientific">Culicoides sonorensis</name>
    <name type="common">Biting midge</name>
    <dbReference type="NCBI Taxonomy" id="179676"/>
    <lineage>
        <taxon>Eukaryota</taxon>
        <taxon>Metazoa</taxon>
        <taxon>Ecdysozoa</taxon>
        <taxon>Arthropoda</taxon>
        <taxon>Hexapoda</taxon>
        <taxon>Insecta</taxon>
        <taxon>Pterygota</taxon>
        <taxon>Neoptera</taxon>
        <taxon>Endopterygota</taxon>
        <taxon>Diptera</taxon>
        <taxon>Nematocera</taxon>
        <taxon>Chironomoidea</taxon>
        <taxon>Ceratopogonidae</taxon>
        <taxon>Ceratopogoninae</taxon>
        <taxon>Culicoides</taxon>
        <taxon>Monoculicoides</taxon>
    </lineage>
</organism>
<evidence type="ECO:0000256" key="2">
    <source>
        <dbReference type="ARBA" id="ARBA00005748"/>
    </source>
</evidence>
<comment type="subcellular location">
    <subcellularLocation>
        <location evidence="1">Nucleus inner membrane</location>
        <topology evidence="1">Multi-pass membrane protein</topology>
        <orientation evidence="1">Nucleoplasmic side</orientation>
    </subcellularLocation>
</comment>
<evidence type="ECO:0000256" key="4">
    <source>
        <dbReference type="ARBA" id="ARBA00022729"/>
    </source>
</evidence>
<reference evidence="11" key="2">
    <citation type="submission" date="2018-07" db="EMBL/GenBank/DDBJ databases">
        <authorList>
            <person name="Quirk P.G."/>
            <person name="Krulwich T.A."/>
        </authorList>
    </citation>
    <scope>NUCLEOTIDE SEQUENCE</scope>
</reference>
<dbReference type="AlphaFoldDB" id="A0A336M6Z1"/>
<dbReference type="EMBL" id="UFQS01000642">
    <property type="protein sequence ID" value="SSX05677.1"/>
    <property type="molecule type" value="Genomic_DNA"/>
</dbReference>
<feature type="compositionally biased region" description="Polar residues" evidence="8">
    <location>
        <begin position="447"/>
        <end position="484"/>
    </location>
</feature>
<evidence type="ECO:0000313" key="11">
    <source>
        <dbReference type="EMBL" id="SSX26036.1"/>
    </source>
</evidence>
<evidence type="ECO:0000256" key="7">
    <source>
        <dbReference type="ARBA" id="ARBA00023242"/>
    </source>
</evidence>
<sequence>MGLNHKNIFIRSCLIFITTLLLTSYSEGVPNVFYLEPGSVAEYNPIPHRTLGFRDKQLQIYCYKGKPKYLINVFNTISLRLDIDSEEFTQYEGSDPDVVSAAYEDHRSIFSFNFMASKKRLLHLNPFNQSCIGIDATVPFKVHMNLIRIDFWRVLLLCVGLFVFFSAPTLSNNALFYYLSGVLVGISASFLIVVYLISKLIPRKPMMYGAMLGGWGLSFYFGQMVYENIRVILVTHQMYVFWYVFISGIISFVICYRMGPPKNERSKNLIKWGLQTAAMLSIFYSSHFQEATVGMNILIALIYHFPSQYIAKGKTYWKRRFPPKPRLLTEEEFNEQGARETAKALEELRQFCSSPEAKPWRTMLKLRDPARFASFVEGDSHLEDEEILEFETTQANMSYTDNSDVSEDENDDKINDDDSSAEISEDEQEPQGRPVGWAYDRLHRGTNGYSMNRSNRGSSTPISRHLISPTSNQRRSLSRQSTPRSDTRKRR</sequence>
<feature type="compositionally biased region" description="Acidic residues" evidence="8">
    <location>
        <begin position="404"/>
        <end position="429"/>
    </location>
</feature>
<dbReference type="EMBL" id="UFQT01000642">
    <property type="protein sequence ID" value="SSX26036.1"/>
    <property type="molecule type" value="Genomic_DNA"/>
</dbReference>
<feature type="transmembrane region" description="Helical" evidence="9">
    <location>
        <begin position="238"/>
        <end position="257"/>
    </location>
</feature>
<evidence type="ECO:0000313" key="10">
    <source>
        <dbReference type="EMBL" id="SSX05677.1"/>
    </source>
</evidence>
<gene>
    <name evidence="11" type="primary">CSON013043</name>
</gene>
<keyword evidence="3 9" id="KW-0812">Transmembrane</keyword>
<evidence type="ECO:0000256" key="3">
    <source>
        <dbReference type="ARBA" id="ARBA00022692"/>
    </source>
</evidence>
<reference evidence="10" key="1">
    <citation type="submission" date="2018-04" db="EMBL/GenBank/DDBJ databases">
        <authorList>
            <person name="Go L.Y."/>
            <person name="Mitchell J.A."/>
        </authorList>
    </citation>
    <scope>NUCLEOTIDE SEQUENCE</scope>
    <source>
        <tissue evidence="10">Whole organism</tissue>
    </source>
</reference>
<feature type="compositionally biased region" description="Polar residues" evidence="8">
    <location>
        <begin position="391"/>
        <end position="400"/>
    </location>
</feature>
<dbReference type="VEuPathDB" id="VectorBase:CSON013043"/>
<feature type="transmembrane region" description="Helical" evidence="9">
    <location>
        <begin position="293"/>
        <end position="311"/>
    </location>
</feature>
<feature type="transmembrane region" description="Helical" evidence="9">
    <location>
        <begin position="151"/>
        <end position="170"/>
    </location>
</feature>
<dbReference type="InterPro" id="IPR019358">
    <property type="entry name" value="NEMP_fam"/>
</dbReference>
<dbReference type="Pfam" id="PF10225">
    <property type="entry name" value="NEMP"/>
    <property type="match status" value="1"/>
</dbReference>
<evidence type="ECO:0000256" key="9">
    <source>
        <dbReference type="SAM" id="Phobius"/>
    </source>
</evidence>
<comment type="similarity">
    <text evidence="2">Belongs to the NEMP family.</text>
</comment>
<keyword evidence="4" id="KW-0732">Signal</keyword>
<keyword evidence="7" id="KW-0539">Nucleus</keyword>
<evidence type="ECO:0000256" key="1">
    <source>
        <dbReference type="ARBA" id="ARBA00004575"/>
    </source>
</evidence>
<feature type="region of interest" description="Disordered" evidence="8">
    <location>
        <begin position="390"/>
        <end position="491"/>
    </location>
</feature>
<evidence type="ECO:0000256" key="8">
    <source>
        <dbReference type="SAM" id="MobiDB-lite"/>
    </source>
</evidence>
<evidence type="ECO:0000256" key="6">
    <source>
        <dbReference type="ARBA" id="ARBA00023136"/>
    </source>
</evidence>
<dbReference type="GO" id="GO:0005637">
    <property type="term" value="C:nuclear inner membrane"/>
    <property type="evidence" value="ECO:0007669"/>
    <property type="project" value="UniProtKB-SubCell"/>
</dbReference>
<feature type="transmembrane region" description="Helical" evidence="9">
    <location>
        <begin position="176"/>
        <end position="196"/>
    </location>
</feature>
<dbReference type="OMA" id="SPECKQW"/>
<name>A0A336M6Z1_CULSO</name>
<accession>A0A336M6Z1</accession>
<proteinExistence type="inferred from homology"/>
<protein>
    <submittedName>
        <fullName evidence="11">CSON013043 protein</fullName>
    </submittedName>
</protein>
<dbReference type="PANTHER" id="PTHR13598">
    <property type="entry name" value="AT07567P-RELATED"/>
    <property type="match status" value="1"/>
</dbReference>
<keyword evidence="5 9" id="KW-1133">Transmembrane helix</keyword>
<evidence type="ECO:0000256" key="5">
    <source>
        <dbReference type="ARBA" id="ARBA00022989"/>
    </source>
</evidence>
<feature type="transmembrane region" description="Helical" evidence="9">
    <location>
        <begin position="208"/>
        <end position="226"/>
    </location>
</feature>
<dbReference type="PANTHER" id="PTHR13598:SF1">
    <property type="entry name" value="AT07567P-RELATED"/>
    <property type="match status" value="1"/>
</dbReference>
<keyword evidence="6 9" id="KW-0472">Membrane</keyword>